<dbReference type="GO" id="GO:0003729">
    <property type="term" value="F:mRNA binding"/>
    <property type="evidence" value="ECO:0007669"/>
    <property type="project" value="TreeGrafter"/>
</dbReference>
<proteinExistence type="predicted"/>
<feature type="compositionally biased region" description="Acidic residues" evidence="3">
    <location>
        <begin position="127"/>
        <end position="137"/>
    </location>
</feature>
<dbReference type="AlphaFoldDB" id="A0AAN9GM56"/>
<evidence type="ECO:0000256" key="3">
    <source>
        <dbReference type="SAM" id="MobiDB-lite"/>
    </source>
</evidence>
<organism evidence="5 6">
    <name type="scientific">Littorina saxatilis</name>
    <dbReference type="NCBI Taxonomy" id="31220"/>
    <lineage>
        <taxon>Eukaryota</taxon>
        <taxon>Metazoa</taxon>
        <taxon>Spiralia</taxon>
        <taxon>Lophotrochozoa</taxon>
        <taxon>Mollusca</taxon>
        <taxon>Gastropoda</taxon>
        <taxon>Caenogastropoda</taxon>
        <taxon>Littorinimorpha</taxon>
        <taxon>Littorinoidea</taxon>
        <taxon>Littorinidae</taxon>
        <taxon>Littorina</taxon>
    </lineage>
</organism>
<feature type="compositionally biased region" description="Polar residues" evidence="3">
    <location>
        <begin position="283"/>
        <end position="302"/>
    </location>
</feature>
<dbReference type="InterPro" id="IPR012677">
    <property type="entry name" value="Nucleotide-bd_a/b_plait_sf"/>
</dbReference>
<evidence type="ECO:0000313" key="6">
    <source>
        <dbReference type="Proteomes" id="UP001374579"/>
    </source>
</evidence>
<dbReference type="GO" id="GO:0005737">
    <property type="term" value="C:cytoplasm"/>
    <property type="evidence" value="ECO:0007669"/>
    <property type="project" value="TreeGrafter"/>
</dbReference>
<feature type="compositionally biased region" description="Low complexity" evidence="3">
    <location>
        <begin position="45"/>
        <end position="63"/>
    </location>
</feature>
<comment type="caution">
    <text evidence="5">The sequence shown here is derived from an EMBL/GenBank/DDBJ whole genome shotgun (WGS) entry which is preliminary data.</text>
</comment>
<evidence type="ECO:0000259" key="4">
    <source>
        <dbReference type="PROSITE" id="PS50102"/>
    </source>
</evidence>
<dbReference type="Gene3D" id="3.30.70.330">
    <property type="match status" value="3"/>
</dbReference>
<accession>A0AAN9GM56</accession>
<name>A0AAN9GM56_9CAEN</name>
<feature type="region of interest" description="Disordered" evidence="3">
    <location>
        <begin position="1"/>
        <end position="201"/>
    </location>
</feature>
<dbReference type="PANTHER" id="PTHR23003:SF42">
    <property type="entry name" value="NUCLEOLIN"/>
    <property type="match status" value="1"/>
</dbReference>
<feature type="region of interest" description="Disordered" evidence="3">
    <location>
        <begin position="276"/>
        <end position="305"/>
    </location>
</feature>
<sequence length="567" mass="60120">MPSKTASKKKGALVASPVKTKGKAAKAKEPESDSSEESSEEEVPVKVAVKAKGKAAPSKPAKAAPKKDSSDEDSDDSEEDVANGKPKNGNSAAAKKESSEEESSEDEKPAVKAPAKAATKKKAAAAESEEESSEEEAPPAKAQKKAAKRPAPAAEEEESSEEEESDEEEEEEEEKVTESGKRKKKGSDAETPGKKTKLDDSAAEEVVTLFIGRLNQETADSAVKKFFKKNGIKVKEVRKLDKKRFAYVDLADADDVDKAVALSGGDIDGCEATIERAKPKGSFNDSAQKTPQAGGNQFQQRDTSADDRTLFVKGLAENVDQGKLEEFFSEASEVRLPQKDGYHKGFAYVVFPDKATADSVLADKQGADLEGNALYLDHTGQKSSFKPRERSFNDNYGSRGGGGDRSKSTGERGSSNTLFVKNLSWNLDEYSLKDAFPNATTARIAKFPDTQKPKGFGFVEFGSPDDAASAFDSMQNQEIDGRQVFLDFASPGGSRGGGGGRGGFGGRGGYGDRGGRGGRGGYGDRGGRGGRGGYGDRGGRGGFRGRGGRGGFGGEPQNKKKKFDDSD</sequence>
<feature type="compositionally biased region" description="Basic and acidic residues" evidence="3">
    <location>
        <begin position="176"/>
        <end position="200"/>
    </location>
</feature>
<gene>
    <name evidence="5" type="ORF">V1264_011311</name>
</gene>
<feature type="domain" description="RRM" evidence="4">
    <location>
        <begin position="207"/>
        <end position="279"/>
    </location>
</feature>
<dbReference type="Pfam" id="PF00076">
    <property type="entry name" value="RRM_1"/>
    <property type="match status" value="3"/>
</dbReference>
<feature type="domain" description="RRM" evidence="4">
    <location>
        <begin position="308"/>
        <end position="381"/>
    </location>
</feature>
<feature type="compositionally biased region" description="Acidic residues" evidence="3">
    <location>
        <begin position="32"/>
        <end position="42"/>
    </location>
</feature>
<evidence type="ECO:0000313" key="5">
    <source>
        <dbReference type="EMBL" id="KAK7111725.1"/>
    </source>
</evidence>
<dbReference type="GO" id="GO:1990904">
    <property type="term" value="C:ribonucleoprotein complex"/>
    <property type="evidence" value="ECO:0007669"/>
    <property type="project" value="TreeGrafter"/>
</dbReference>
<reference evidence="5 6" key="1">
    <citation type="submission" date="2024-02" db="EMBL/GenBank/DDBJ databases">
        <title>Chromosome-scale genome assembly of the rough periwinkle Littorina saxatilis.</title>
        <authorList>
            <person name="De Jode A."/>
            <person name="Faria R."/>
            <person name="Formenti G."/>
            <person name="Sims Y."/>
            <person name="Smith T.P."/>
            <person name="Tracey A."/>
            <person name="Wood J.M.D."/>
            <person name="Zagrodzka Z.B."/>
            <person name="Johannesson K."/>
            <person name="Butlin R.K."/>
            <person name="Leder E.H."/>
        </authorList>
    </citation>
    <scope>NUCLEOTIDE SEQUENCE [LARGE SCALE GENOMIC DNA]</scope>
    <source>
        <strain evidence="5">Snail1</strain>
        <tissue evidence="5">Muscle</tissue>
    </source>
</reference>
<feature type="region of interest" description="Disordered" evidence="3">
    <location>
        <begin position="380"/>
        <end position="413"/>
    </location>
</feature>
<evidence type="ECO:0000256" key="1">
    <source>
        <dbReference type="ARBA" id="ARBA00022884"/>
    </source>
</evidence>
<dbReference type="SMART" id="SM00360">
    <property type="entry name" value="RRM"/>
    <property type="match status" value="3"/>
</dbReference>
<protein>
    <recommendedName>
        <fullName evidence="4">RRM domain-containing protein</fullName>
    </recommendedName>
</protein>
<keyword evidence="6" id="KW-1185">Reference proteome</keyword>
<feature type="compositionally biased region" description="Basic residues" evidence="3">
    <location>
        <begin position="1"/>
        <end position="11"/>
    </location>
</feature>
<keyword evidence="1 2" id="KW-0694">RNA-binding</keyword>
<dbReference type="InterPro" id="IPR000504">
    <property type="entry name" value="RRM_dom"/>
</dbReference>
<dbReference type="InterPro" id="IPR050374">
    <property type="entry name" value="RRT5_SRSF_SR"/>
</dbReference>
<evidence type="ECO:0000256" key="2">
    <source>
        <dbReference type="PROSITE-ProRule" id="PRU00176"/>
    </source>
</evidence>
<dbReference type="PANTHER" id="PTHR23003">
    <property type="entry name" value="RNA RECOGNITION MOTIF RRM DOMAIN CONTAINING PROTEIN"/>
    <property type="match status" value="1"/>
</dbReference>
<feature type="compositionally biased region" description="Gly residues" evidence="3">
    <location>
        <begin position="493"/>
        <end position="554"/>
    </location>
</feature>
<feature type="domain" description="RRM" evidence="4">
    <location>
        <begin position="416"/>
        <end position="491"/>
    </location>
</feature>
<dbReference type="EMBL" id="JBAMIC010000002">
    <property type="protein sequence ID" value="KAK7111725.1"/>
    <property type="molecule type" value="Genomic_DNA"/>
</dbReference>
<feature type="compositionally biased region" description="Acidic residues" evidence="3">
    <location>
        <begin position="70"/>
        <end position="81"/>
    </location>
</feature>
<feature type="compositionally biased region" description="Acidic residues" evidence="3">
    <location>
        <begin position="154"/>
        <end position="175"/>
    </location>
</feature>
<dbReference type="Proteomes" id="UP001374579">
    <property type="component" value="Unassembled WGS sequence"/>
</dbReference>
<dbReference type="SUPFAM" id="SSF54928">
    <property type="entry name" value="RNA-binding domain, RBD"/>
    <property type="match status" value="3"/>
</dbReference>
<feature type="region of interest" description="Disordered" evidence="3">
    <location>
        <begin position="487"/>
        <end position="567"/>
    </location>
</feature>
<dbReference type="PROSITE" id="PS50102">
    <property type="entry name" value="RRM"/>
    <property type="match status" value="3"/>
</dbReference>
<dbReference type="InterPro" id="IPR035979">
    <property type="entry name" value="RBD_domain_sf"/>
</dbReference>
<dbReference type="GO" id="GO:0005634">
    <property type="term" value="C:nucleus"/>
    <property type="evidence" value="ECO:0007669"/>
    <property type="project" value="TreeGrafter"/>
</dbReference>